<organism evidence="2 3">
    <name type="scientific">Selenomonas ruminantium</name>
    <dbReference type="NCBI Taxonomy" id="971"/>
    <lineage>
        <taxon>Bacteria</taxon>
        <taxon>Bacillati</taxon>
        <taxon>Bacillota</taxon>
        <taxon>Negativicutes</taxon>
        <taxon>Selenomonadales</taxon>
        <taxon>Selenomonadaceae</taxon>
        <taxon>Selenomonas</taxon>
    </lineage>
</organism>
<evidence type="ECO:0000313" key="3">
    <source>
        <dbReference type="Proteomes" id="UP000183639"/>
    </source>
</evidence>
<dbReference type="PANTHER" id="PTHR45947:SF3">
    <property type="entry name" value="SULFOQUINOVOSYL TRANSFERASE SQD2"/>
    <property type="match status" value="1"/>
</dbReference>
<evidence type="ECO:0000313" key="2">
    <source>
        <dbReference type="EMBL" id="SFH62125.1"/>
    </source>
</evidence>
<sequence>MKKVLQIIEHMGAGGAQKIITDTLILMKNDKKIKFSLLVLTSKSNSSYEQLLDKENIPIVYLHSTEGYNGNNIIRKILNKVKNRIIDQYLIYKKLMEISPDIIHSHITPIQIKLFIPFLVSRIPIWIHTMHSDPLRFSCFIRCFTKILCRYINFFPVAVTKGQLNRINKYYNINNCYLLRNRINVFLIKKYIKALDKKHARRLFNIPENAFVVGGAGRFVQIKKFDKLVEIFFEYQKYNNNSFLILVGDGPERRKISDLIIQYKLEKKSIIIGSLPTDKMIMFYSSIDVFLQPSISESCSLVALEAQAVGIPVIVSDAIPTDILFSNKTVQMKKDASIREWAAEIYKPSYLQPQASIDNYDINTLKNDIYNIYHSILLRVKNGN</sequence>
<dbReference type="RefSeq" id="WP_075441301.1">
    <property type="nucleotide sequence ID" value="NZ_FOQK01000001.1"/>
</dbReference>
<reference evidence="2 3" key="1">
    <citation type="submission" date="2016-10" db="EMBL/GenBank/DDBJ databases">
        <authorList>
            <person name="de Groot N.N."/>
        </authorList>
    </citation>
    <scope>NUCLEOTIDE SEQUENCE [LARGE SCALE GENOMIC DNA]</scope>
    <source>
        <strain evidence="2 3">Z108</strain>
    </source>
</reference>
<dbReference type="Proteomes" id="UP000183639">
    <property type="component" value="Unassembled WGS sequence"/>
</dbReference>
<keyword evidence="2" id="KW-0808">Transferase</keyword>
<accession>A0A1I3BIJ3</accession>
<dbReference type="Pfam" id="PF00534">
    <property type="entry name" value="Glycos_transf_1"/>
    <property type="match status" value="1"/>
</dbReference>
<dbReference type="EMBL" id="FOQK01000001">
    <property type="protein sequence ID" value="SFH62125.1"/>
    <property type="molecule type" value="Genomic_DNA"/>
</dbReference>
<dbReference type="Gene3D" id="3.40.50.2000">
    <property type="entry name" value="Glycogen Phosphorylase B"/>
    <property type="match status" value="2"/>
</dbReference>
<name>A0A1I3BIJ3_SELRU</name>
<dbReference type="GO" id="GO:0016757">
    <property type="term" value="F:glycosyltransferase activity"/>
    <property type="evidence" value="ECO:0007669"/>
    <property type="project" value="InterPro"/>
</dbReference>
<feature type="domain" description="Glycosyl transferase family 1" evidence="1">
    <location>
        <begin position="199"/>
        <end position="319"/>
    </location>
</feature>
<dbReference type="InterPro" id="IPR050194">
    <property type="entry name" value="Glycosyltransferase_grp1"/>
</dbReference>
<dbReference type="InterPro" id="IPR001296">
    <property type="entry name" value="Glyco_trans_1"/>
</dbReference>
<dbReference type="AlphaFoldDB" id="A0A1I3BIJ3"/>
<dbReference type="OrthoDB" id="9804196at2"/>
<gene>
    <name evidence="2" type="ORF">SAMN04487861_1017</name>
</gene>
<proteinExistence type="predicted"/>
<dbReference type="PANTHER" id="PTHR45947">
    <property type="entry name" value="SULFOQUINOVOSYL TRANSFERASE SQD2"/>
    <property type="match status" value="1"/>
</dbReference>
<dbReference type="SUPFAM" id="SSF53756">
    <property type="entry name" value="UDP-Glycosyltransferase/glycogen phosphorylase"/>
    <property type="match status" value="1"/>
</dbReference>
<evidence type="ECO:0000259" key="1">
    <source>
        <dbReference type="Pfam" id="PF00534"/>
    </source>
</evidence>
<protein>
    <submittedName>
        <fullName evidence="2">Glycosyl transferases group 1</fullName>
    </submittedName>
</protein>